<dbReference type="WBParaSite" id="maker-PairedContig_1361-snap-gene-0.3-mRNA-1">
    <property type="protein sequence ID" value="maker-PairedContig_1361-snap-gene-0.3-mRNA-1"/>
    <property type="gene ID" value="maker-PairedContig_1361-snap-gene-0.3"/>
</dbReference>
<keyword evidence="1" id="KW-0472">Membrane</keyword>
<keyword evidence="1" id="KW-0812">Transmembrane</keyword>
<dbReference type="AlphaFoldDB" id="A0A1I8EC43"/>
<evidence type="ECO:0000256" key="1">
    <source>
        <dbReference type="SAM" id="Phobius"/>
    </source>
</evidence>
<feature type="transmembrane region" description="Helical" evidence="1">
    <location>
        <begin position="42"/>
        <end position="64"/>
    </location>
</feature>
<keyword evidence="1" id="KW-1133">Transmembrane helix</keyword>
<accession>A0A1I8EC43</accession>
<name>A0A1I8EC43_WUCBA</name>
<sequence>QKKKKATFYTFYYYLHIFYFPKQIRRRRPNEDAHSSTSLTRYHLLSLCYHLFIIIFPIVNITSIDTS</sequence>
<proteinExistence type="predicted"/>
<organism evidence="2">
    <name type="scientific">Wuchereria bancrofti</name>
    <dbReference type="NCBI Taxonomy" id="6293"/>
    <lineage>
        <taxon>Eukaryota</taxon>
        <taxon>Metazoa</taxon>
        <taxon>Ecdysozoa</taxon>
        <taxon>Nematoda</taxon>
        <taxon>Chromadorea</taxon>
        <taxon>Rhabditida</taxon>
        <taxon>Spirurina</taxon>
        <taxon>Spiruromorpha</taxon>
        <taxon>Filarioidea</taxon>
        <taxon>Onchocercidae</taxon>
        <taxon>Wuchereria</taxon>
    </lineage>
</organism>
<protein>
    <submittedName>
        <fullName evidence="2">Uncharacterized protein</fullName>
    </submittedName>
</protein>
<reference evidence="2" key="1">
    <citation type="submission" date="2016-11" db="UniProtKB">
        <authorList>
            <consortium name="WormBaseParasite"/>
        </authorList>
    </citation>
    <scope>IDENTIFICATION</scope>
    <source>
        <strain evidence="2">pt0022</strain>
    </source>
</reference>
<evidence type="ECO:0000313" key="2">
    <source>
        <dbReference type="WBParaSite" id="maker-PairedContig_1361-snap-gene-0.3-mRNA-1"/>
    </source>
</evidence>